<name>A0A7U7J0E7_9PROT</name>
<accession>A0A7U7J0E7</accession>
<dbReference type="PANTHER" id="PTHR42944:SF1">
    <property type="entry name" value="ADENINE DNA GLYCOSYLASE"/>
    <property type="match status" value="1"/>
</dbReference>
<evidence type="ECO:0000256" key="12">
    <source>
        <dbReference type="ARBA" id="ARBA00023204"/>
    </source>
</evidence>
<reference evidence="17 18" key="1">
    <citation type="journal article" date="2014" name="Genome Biol. Evol.">
        <title>Acetic acid bacteria genomes reveal functional traits for adaptation to life in insect guts.</title>
        <authorList>
            <person name="Chouaia B."/>
            <person name="Gaiarsa S."/>
            <person name="Crotti E."/>
            <person name="Comandatore F."/>
            <person name="Degli Esposti M."/>
            <person name="Ricci I."/>
            <person name="Alma A."/>
            <person name="Favia G."/>
            <person name="Bandi C."/>
            <person name="Daffonchio D."/>
        </authorList>
    </citation>
    <scope>NUCLEOTIDE SEQUENCE [LARGE SCALE GENOMIC DNA]</scope>
    <source>
        <strain evidence="18">AM169</strain>
    </source>
</reference>
<dbReference type="Pfam" id="PF00730">
    <property type="entry name" value="HhH-GPD"/>
    <property type="match status" value="1"/>
</dbReference>
<dbReference type="SMART" id="SM00478">
    <property type="entry name" value="ENDO3c"/>
    <property type="match status" value="1"/>
</dbReference>
<dbReference type="GO" id="GO:0035485">
    <property type="term" value="F:adenine/guanine mispair binding"/>
    <property type="evidence" value="ECO:0007669"/>
    <property type="project" value="TreeGrafter"/>
</dbReference>
<evidence type="ECO:0000256" key="15">
    <source>
        <dbReference type="SAM" id="MobiDB-lite"/>
    </source>
</evidence>
<dbReference type="InterPro" id="IPR015797">
    <property type="entry name" value="NUDIX_hydrolase-like_dom_sf"/>
</dbReference>
<dbReference type="GO" id="GO:0046872">
    <property type="term" value="F:metal ion binding"/>
    <property type="evidence" value="ECO:0007669"/>
    <property type="project" value="UniProtKB-UniRule"/>
</dbReference>
<dbReference type="GO" id="GO:0032357">
    <property type="term" value="F:oxidized purine DNA binding"/>
    <property type="evidence" value="ECO:0007669"/>
    <property type="project" value="TreeGrafter"/>
</dbReference>
<reference evidence="17 18" key="2">
    <citation type="journal article" date="2014" name="PLoS ONE">
        <title>Evolution of mitochondria reconstructed from the energy metabolism of living bacteria.</title>
        <authorList>
            <person name="Degli Esposti M."/>
            <person name="Chouaia B."/>
            <person name="Comandatore F."/>
            <person name="Crotti E."/>
            <person name="Sassera D."/>
            <person name="Lievens P.M."/>
            <person name="Daffonchio D."/>
            <person name="Bandi C."/>
        </authorList>
    </citation>
    <scope>NUCLEOTIDE SEQUENCE [LARGE SCALE GENOMIC DNA]</scope>
    <source>
        <strain evidence="18">AM169</strain>
    </source>
</reference>
<dbReference type="GO" id="GO:0000701">
    <property type="term" value="F:purine-specific mismatch base pair DNA N-glycosylase activity"/>
    <property type="evidence" value="ECO:0007669"/>
    <property type="project" value="UniProtKB-EC"/>
</dbReference>
<dbReference type="GO" id="GO:0006284">
    <property type="term" value="P:base-excision repair"/>
    <property type="evidence" value="ECO:0007669"/>
    <property type="project" value="UniProtKB-UniRule"/>
</dbReference>
<evidence type="ECO:0000256" key="10">
    <source>
        <dbReference type="ARBA" id="ARBA00023004"/>
    </source>
</evidence>
<feature type="domain" description="HhH-GPD" evidence="16">
    <location>
        <begin position="95"/>
        <end position="246"/>
    </location>
</feature>
<dbReference type="Proteomes" id="UP000027590">
    <property type="component" value="Unassembled WGS sequence"/>
</dbReference>
<evidence type="ECO:0000256" key="6">
    <source>
        <dbReference type="ARBA" id="ARBA00022485"/>
    </source>
</evidence>
<comment type="cofactor">
    <cofactor evidence="14">
        <name>[4Fe-4S] cluster</name>
        <dbReference type="ChEBI" id="CHEBI:49883"/>
    </cofactor>
    <text evidence="14">Binds 1 [4Fe-4S] cluster.</text>
</comment>
<sequence length="421" mass="46811">MLMNGQFFSFLFHLPSDLSQYAAYGLSIPSSREQTETFQQGQPLPRCCFFVIDTGVTPDASLLLHWYDHHRRTLPWRAAPGQQADPYHVWLSEIMLQQTVVQTVIPYYQRFLARFPTVDALAEAPQEEVLQLWAGLGYYARARNLHACAQAVHKLGAFPRTVEGLQTLPGIGAYTSRAIAAIAFNIPTVPVDGNVERITARLNAVEDPLPAARPLLARLASHLNDDPAAQARPSDFAQALFDLGASLCSPRSPSCLTCPWRDGCLARARNMAEALPARQKKKARPTRHAILFRVIDPEGRVLLRSRPPEGLLGGTDDLPGTPWSESQSTPSPARLAETAFTRYAPLQAQWEDCGEVKHIFSHFTLLVRIYGCTIPAQSNYPIPPKHGRFRFLKEAVLSSVMKKCLLVGDRHRPVPGRSCFT</sequence>
<evidence type="ECO:0000256" key="14">
    <source>
        <dbReference type="RuleBase" id="RU365096"/>
    </source>
</evidence>
<dbReference type="Pfam" id="PF14815">
    <property type="entry name" value="NUDIX_4"/>
    <property type="match status" value="1"/>
</dbReference>
<dbReference type="AlphaFoldDB" id="A0A7U7J0E7"/>
<dbReference type="CDD" id="cd00056">
    <property type="entry name" value="ENDO3c"/>
    <property type="match status" value="1"/>
</dbReference>
<evidence type="ECO:0000259" key="16">
    <source>
        <dbReference type="SMART" id="SM00478"/>
    </source>
</evidence>
<dbReference type="EMBL" id="CBLY010000004">
    <property type="protein sequence ID" value="CDG33455.1"/>
    <property type="molecule type" value="Genomic_DNA"/>
</dbReference>
<dbReference type="GO" id="GO:0034039">
    <property type="term" value="F:8-oxo-7,8-dihydroguanine DNA N-glycosylase activity"/>
    <property type="evidence" value="ECO:0007669"/>
    <property type="project" value="TreeGrafter"/>
</dbReference>
<feature type="compositionally biased region" description="Low complexity" evidence="15">
    <location>
        <begin position="308"/>
        <end position="322"/>
    </location>
</feature>
<keyword evidence="9 17" id="KW-0378">Hydrolase</keyword>
<protein>
    <recommendedName>
        <fullName evidence="5 14">Adenine DNA glycosylase</fullName>
        <ecNumber evidence="4 14">3.2.2.31</ecNumber>
    </recommendedName>
</protein>
<proteinExistence type="inferred from homology"/>
<evidence type="ECO:0000256" key="4">
    <source>
        <dbReference type="ARBA" id="ARBA00012045"/>
    </source>
</evidence>
<evidence type="ECO:0000256" key="9">
    <source>
        <dbReference type="ARBA" id="ARBA00022801"/>
    </source>
</evidence>
<keyword evidence="6" id="KW-0004">4Fe-4S</keyword>
<keyword evidence="8 14" id="KW-0227">DNA damage</keyword>
<dbReference type="FunFam" id="1.10.340.30:FF:000002">
    <property type="entry name" value="Adenine DNA glycosylase"/>
    <property type="match status" value="1"/>
</dbReference>
<dbReference type="EC" id="3.2.2.31" evidence="4 14"/>
<evidence type="ECO:0000313" key="18">
    <source>
        <dbReference type="Proteomes" id="UP000027590"/>
    </source>
</evidence>
<dbReference type="GO" id="GO:0051539">
    <property type="term" value="F:4 iron, 4 sulfur cluster binding"/>
    <property type="evidence" value="ECO:0007669"/>
    <property type="project" value="UniProtKB-UniRule"/>
</dbReference>
<evidence type="ECO:0000256" key="1">
    <source>
        <dbReference type="ARBA" id="ARBA00000843"/>
    </source>
</evidence>
<dbReference type="CDD" id="cd03431">
    <property type="entry name" value="NUDIX_DNA_Glycosylase_C-MutY"/>
    <property type="match status" value="1"/>
</dbReference>
<dbReference type="Gene3D" id="1.10.1670.10">
    <property type="entry name" value="Helix-hairpin-Helix base-excision DNA repair enzymes (C-terminal)"/>
    <property type="match status" value="1"/>
</dbReference>
<comment type="function">
    <text evidence="2">Adenine glycosylase active on G-A mispairs. MutY also corrects error-prone DNA synthesis past GO lesions which are due to the oxidatively damaged form of guanine: 7,8-dihydro-8-oxoguanine (8-oxo-dGTP).</text>
</comment>
<evidence type="ECO:0000256" key="3">
    <source>
        <dbReference type="ARBA" id="ARBA00008343"/>
    </source>
</evidence>
<organism evidence="17 18">
    <name type="scientific">Parasaccharibacter apium</name>
    <dbReference type="NCBI Taxonomy" id="1510841"/>
    <lineage>
        <taxon>Bacteria</taxon>
        <taxon>Pseudomonadati</taxon>
        <taxon>Pseudomonadota</taxon>
        <taxon>Alphaproteobacteria</taxon>
        <taxon>Acetobacterales</taxon>
        <taxon>Acetobacteraceae</taxon>
        <taxon>Parasaccharibacter</taxon>
    </lineage>
</organism>
<dbReference type="InterPro" id="IPR023170">
    <property type="entry name" value="HhH_base_excis_C"/>
</dbReference>
<keyword evidence="13 14" id="KW-0326">Glycosidase</keyword>
<dbReference type="InterPro" id="IPR003265">
    <property type="entry name" value="HhH-GPD_domain"/>
</dbReference>
<evidence type="ECO:0000256" key="11">
    <source>
        <dbReference type="ARBA" id="ARBA00023014"/>
    </source>
</evidence>
<dbReference type="Gene3D" id="3.90.79.10">
    <property type="entry name" value="Nucleoside Triphosphate Pyrophosphohydrolase"/>
    <property type="match status" value="1"/>
</dbReference>
<dbReference type="SUPFAM" id="SSF48150">
    <property type="entry name" value="DNA-glycosylase"/>
    <property type="match status" value="1"/>
</dbReference>
<keyword evidence="12" id="KW-0234">DNA repair</keyword>
<dbReference type="PANTHER" id="PTHR42944">
    <property type="entry name" value="ADENINE DNA GLYCOSYLASE"/>
    <property type="match status" value="1"/>
</dbReference>
<keyword evidence="11" id="KW-0411">Iron-sulfur</keyword>
<keyword evidence="10 14" id="KW-0408">Iron</keyword>
<dbReference type="InterPro" id="IPR029119">
    <property type="entry name" value="MutY_C"/>
</dbReference>
<feature type="region of interest" description="Disordered" evidence="15">
    <location>
        <begin position="305"/>
        <end position="331"/>
    </location>
</feature>
<evidence type="ECO:0000256" key="8">
    <source>
        <dbReference type="ARBA" id="ARBA00022763"/>
    </source>
</evidence>
<dbReference type="InterPro" id="IPR044298">
    <property type="entry name" value="MIG/MutY"/>
</dbReference>
<evidence type="ECO:0000256" key="2">
    <source>
        <dbReference type="ARBA" id="ARBA00002933"/>
    </source>
</evidence>
<evidence type="ECO:0000256" key="5">
    <source>
        <dbReference type="ARBA" id="ARBA00022023"/>
    </source>
</evidence>
<dbReference type="InterPro" id="IPR011257">
    <property type="entry name" value="DNA_glycosylase"/>
</dbReference>
<dbReference type="Gene3D" id="1.10.340.30">
    <property type="entry name" value="Hypothetical protein, domain 2"/>
    <property type="match status" value="1"/>
</dbReference>
<evidence type="ECO:0000313" key="17">
    <source>
        <dbReference type="EMBL" id="CDG33455.1"/>
    </source>
</evidence>
<comment type="similarity">
    <text evidence="3 14">Belongs to the Nth/MutY family.</text>
</comment>
<comment type="catalytic activity">
    <reaction evidence="1 14">
        <text>Hydrolyzes free adenine bases from 7,8-dihydro-8-oxoguanine:adenine mismatched double-stranded DNA, leaving an apurinic site.</text>
        <dbReference type="EC" id="3.2.2.31"/>
    </reaction>
</comment>
<evidence type="ECO:0000256" key="13">
    <source>
        <dbReference type="ARBA" id="ARBA00023295"/>
    </source>
</evidence>
<evidence type="ECO:0000256" key="7">
    <source>
        <dbReference type="ARBA" id="ARBA00022723"/>
    </source>
</evidence>
<comment type="caution">
    <text evidence="17">The sequence shown here is derived from an EMBL/GenBank/DDBJ whole genome shotgun (WGS) entry which is preliminary data.</text>
</comment>
<gene>
    <name evidence="17" type="ORF">SACS_0717</name>
</gene>
<keyword evidence="7" id="KW-0479">Metal-binding</keyword>
<dbReference type="GO" id="GO:0006298">
    <property type="term" value="P:mismatch repair"/>
    <property type="evidence" value="ECO:0007669"/>
    <property type="project" value="TreeGrafter"/>
</dbReference>
<dbReference type="SUPFAM" id="SSF55811">
    <property type="entry name" value="Nudix"/>
    <property type="match status" value="1"/>
</dbReference>